<feature type="region of interest" description="Disordered" evidence="2">
    <location>
        <begin position="40"/>
        <end position="67"/>
    </location>
</feature>
<evidence type="ECO:0000256" key="3">
    <source>
        <dbReference type="SAM" id="Phobius"/>
    </source>
</evidence>
<feature type="transmembrane region" description="Helical" evidence="3">
    <location>
        <begin position="409"/>
        <end position="426"/>
    </location>
</feature>
<dbReference type="EMBL" id="ML996699">
    <property type="protein sequence ID" value="KAF2398640.1"/>
    <property type="molecule type" value="Genomic_DNA"/>
</dbReference>
<evidence type="ECO:0000313" key="4">
    <source>
        <dbReference type="EMBL" id="KAF2398640.1"/>
    </source>
</evidence>
<keyword evidence="1" id="KW-0175">Coiled coil</keyword>
<feature type="compositionally biased region" description="Basic and acidic residues" evidence="2">
    <location>
        <begin position="458"/>
        <end position="484"/>
    </location>
</feature>
<proteinExistence type="predicted"/>
<dbReference type="AlphaFoldDB" id="A0A6G1HRJ3"/>
<gene>
    <name evidence="4" type="ORF">EJ06DRAFT_531739</name>
</gene>
<protein>
    <submittedName>
        <fullName evidence="4">Uncharacterized protein</fullName>
    </submittedName>
</protein>
<evidence type="ECO:0000313" key="5">
    <source>
        <dbReference type="Proteomes" id="UP000799640"/>
    </source>
</evidence>
<keyword evidence="3" id="KW-1133">Transmembrane helix</keyword>
<organism evidence="4 5">
    <name type="scientific">Trichodelitschia bisporula</name>
    <dbReference type="NCBI Taxonomy" id="703511"/>
    <lineage>
        <taxon>Eukaryota</taxon>
        <taxon>Fungi</taxon>
        <taxon>Dikarya</taxon>
        <taxon>Ascomycota</taxon>
        <taxon>Pezizomycotina</taxon>
        <taxon>Dothideomycetes</taxon>
        <taxon>Dothideomycetes incertae sedis</taxon>
        <taxon>Phaeotrichales</taxon>
        <taxon>Phaeotrichaceae</taxon>
        <taxon>Trichodelitschia</taxon>
    </lineage>
</organism>
<sequence>MASDAGPTVSDVLYDAFDPFKQYYGHKALRTVQIAWEDGSGGKGQRKVTQYPPVPSDPDDNAPAPEIPEADVLDHFLNFHVDRGFKGMNVLIVPVAWQAIGRDDLEREQRETMRKVFESCRFPKASLAAFLHNDIAYQEFGGTHHLAMRQWALIWNSNPSAEVEDAVFLWLHGPRSWDIPETFISFLTKVSEPATDFRHAGCLTAVTLVSKSLGEEDEEVYLIESEIKEYLRCKHEGRAPVVKRDITELSITAAFVASRIRRHKDRLAAVRDCRNIGEAMNRDIPLEQVVYALLARATRIIDDITTYQLTLHTWASSVVSRDSMVSLRTLTNASFYGHTLRKETAVATKSLAQHSRRDSAFLRRMAFVTTSLLPATLMAPHLLAAALLWSGREGPWARAVVEKPWALTPPLAILVFIVFWVGLGRVERRERAEDDRELERLKETREAVEARRLEERRQVEEGRRVTVEGRTVIVEDHPEKREGRSAPGFGGLSRKQSSFPPQAGEK</sequence>
<feature type="transmembrane region" description="Helical" evidence="3">
    <location>
        <begin position="365"/>
        <end position="389"/>
    </location>
</feature>
<keyword evidence="5" id="KW-1185">Reference proteome</keyword>
<keyword evidence="3" id="KW-0472">Membrane</keyword>
<evidence type="ECO:0000256" key="2">
    <source>
        <dbReference type="SAM" id="MobiDB-lite"/>
    </source>
</evidence>
<accession>A0A6G1HRJ3</accession>
<dbReference type="Proteomes" id="UP000799640">
    <property type="component" value="Unassembled WGS sequence"/>
</dbReference>
<name>A0A6G1HRJ3_9PEZI</name>
<feature type="region of interest" description="Disordered" evidence="2">
    <location>
        <begin position="458"/>
        <end position="506"/>
    </location>
</feature>
<feature type="coiled-coil region" evidence="1">
    <location>
        <begin position="431"/>
        <end position="458"/>
    </location>
</feature>
<keyword evidence="3" id="KW-0812">Transmembrane</keyword>
<reference evidence="4" key="1">
    <citation type="journal article" date="2020" name="Stud. Mycol.">
        <title>101 Dothideomycetes genomes: a test case for predicting lifestyles and emergence of pathogens.</title>
        <authorList>
            <person name="Haridas S."/>
            <person name="Albert R."/>
            <person name="Binder M."/>
            <person name="Bloem J."/>
            <person name="Labutti K."/>
            <person name="Salamov A."/>
            <person name="Andreopoulos B."/>
            <person name="Baker S."/>
            <person name="Barry K."/>
            <person name="Bills G."/>
            <person name="Bluhm B."/>
            <person name="Cannon C."/>
            <person name="Castanera R."/>
            <person name="Culley D."/>
            <person name="Daum C."/>
            <person name="Ezra D."/>
            <person name="Gonzalez J."/>
            <person name="Henrissat B."/>
            <person name="Kuo A."/>
            <person name="Liang C."/>
            <person name="Lipzen A."/>
            <person name="Lutzoni F."/>
            <person name="Magnuson J."/>
            <person name="Mondo S."/>
            <person name="Nolan M."/>
            <person name="Ohm R."/>
            <person name="Pangilinan J."/>
            <person name="Park H.-J."/>
            <person name="Ramirez L."/>
            <person name="Alfaro M."/>
            <person name="Sun H."/>
            <person name="Tritt A."/>
            <person name="Yoshinaga Y."/>
            <person name="Zwiers L.-H."/>
            <person name="Turgeon B."/>
            <person name="Goodwin S."/>
            <person name="Spatafora J."/>
            <person name="Crous P."/>
            <person name="Grigoriev I."/>
        </authorList>
    </citation>
    <scope>NUCLEOTIDE SEQUENCE</scope>
    <source>
        <strain evidence="4">CBS 262.69</strain>
    </source>
</reference>
<evidence type="ECO:0000256" key="1">
    <source>
        <dbReference type="SAM" id="Coils"/>
    </source>
</evidence>